<dbReference type="Pfam" id="PF03062">
    <property type="entry name" value="MBOAT"/>
    <property type="match status" value="1"/>
</dbReference>
<dbReference type="EMBL" id="JANBPY010000673">
    <property type="protein sequence ID" value="KAJ1964683.1"/>
    <property type="molecule type" value="Genomic_DNA"/>
</dbReference>
<comment type="subcellular location">
    <subcellularLocation>
        <location evidence="1">Endoplasmic reticulum membrane</location>
        <topology evidence="1">Multi-pass membrane protein</topology>
    </subcellularLocation>
</comment>
<feature type="transmembrane region" description="Helical" evidence="11">
    <location>
        <begin position="166"/>
        <end position="187"/>
    </location>
</feature>
<dbReference type="GO" id="GO:0034737">
    <property type="term" value="F:ergosterol O-acyltransferase activity"/>
    <property type="evidence" value="ECO:0007669"/>
    <property type="project" value="TreeGrafter"/>
</dbReference>
<dbReference type="Proteomes" id="UP001150925">
    <property type="component" value="Unassembled WGS sequence"/>
</dbReference>
<feature type="transmembrane region" description="Helical" evidence="11">
    <location>
        <begin position="542"/>
        <end position="559"/>
    </location>
</feature>
<evidence type="ECO:0000256" key="7">
    <source>
        <dbReference type="ARBA" id="ARBA00023136"/>
    </source>
</evidence>
<comment type="caution">
    <text evidence="12">The sequence shown here is derived from an EMBL/GenBank/DDBJ whole genome shotgun (WGS) entry which is preliminary data.</text>
</comment>
<keyword evidence="4 11" id="KW-0812">Transmembrane</keyword>
<feature type="transmembrane region" description="Helical" evidence="11">
    <location>
        <begin position="230"/>
        <end position="247"/>
    </location>
</feature>
<evidence type="ECO:0000256" key="4">
    <source>
        <dbReference type="ARBA" id="ARBA00022692"/>
    </source>
</evidence>
<evidence type="ECO:0000256" key="2">
    <source>
        <dbReference type="ARBA" id="ARBA00009010"/>
    </source>
</evidence>
<evidence type="ECO:0000256" key="6">
    <source>
        <dbReference type="ARBA" id="ARBA00022989"/>
    </source>
</evidence>
<sequence>MVVRQRNNTETIPSEVCQGSDSKSSGKAYGFSSSASESGSDTPTNSVSDETPRVILGTTTTVTHFAKVATLPSQTGKKYSSPENESPGEYCATSSTSTKIIRKSLFKPRVSRLDSRRMFTSTNGGRGWYVLFWLAMLCYIVRQFAVNFLETGYPIKGSAFPAISEGILELLVADMVVVSYSFTAFGWQKAITGGWIQPPDSMVAYVIQHLNQACLLFGVVVWLLYQEWTWVQTGVLLLHTMVIVMKMHSYSSSNRELAVTYKKLQELLVIHPDAITQSSQQQPGDRSPQDVPIASHTPDDRANVEPVLRTPDEDWNRRATDLMEALSADEVSYPYNVTLVNFVDYLFVPALVYELYYPRIPKIRLGYLVEKICATFGVFALLHVTFEDYIIPILAEIPRLNMVMTILELITPVMICYLLIFYIIFECICNVFAEITRFADRNFYDDWWNSTSFDEYSRKWNKPVHYFLLRHIYFYSIDTYRMSRRSATFLTFFLSSCLHELVLAMVAGRLRMYLFMLQMAQLPLIYLGRMPLFRRFPVLGNGLFWLGMISGPPLLAVLYCRENYLQ</sequence>
<feature type="transmembrane region" description="Helical" evidence="11">
    <location>
        <begin position="487"/>
        <end position="506"/>
    </location>
</feature>
<evidence type="ECO:0000256" key="9">
    <source>
        <dbReference type="ARBA" id="ARBA00023568"/>
    </source>
</evidence>
<keyword evidence="7 11" id="KW-0472">Membrane</keyword>
<keyword evidence="13" id="KW-1185">Reference proteome</keyword>
<evidence type="ECO:0000256" key="11">
    <source>
        <dbReference type="SAM" id="Phobius"/>
    </source>
</evidence>
<dbReference type="PANTHER" id="PTHR10408:SF9">
    <property type="entry name" value="STEROL O-ACYLTRANSFERASE 2-RELATED"/>
    <property type="match status" value="1"/>
</dbReference>
<feature type="transmembrane region" description="Helical" evidence="11">
    <location>
        <begin position="127"/>
        <end position="146"/>
    </location>
</feature>
<dbReference type="GO" id="GO:0005789">
    <property type="term" value="C:endoplasmic reticulum membrane"/>
    <property type="evidence" value="ECO:0007669"/>
    <property type="project" value="UniProtKB-SubCell"/>
</dbReference>
<feature type="transmembrane region" description="Helical" evidence="11">
    <location>
        <begin position="203"/>
        <end position="224"/>
    </location>
</feature>
<feature type="transmembrane region" description="Helical" evidence="11">
    <location>
        <begin position="365"/>
        <end position="386"/>
    </location>
</feature>
<feature type="region of interest" description="Disordered" evidence="10">
    <location>
        <begin position="1"/>
        <end position="53"/>
    </location>
</feature>
<protein>
    <submittedName>
        <fullName evidence="12">Sterol O-acyltransferase 2 (Sterol-ester synthase 2)</fullName>
    </submittedName>
</protein>
<reference evidence="12" key="1">
    <citation type="submission" date="2022-07" db="EMBL/GenBank/DDBJ databases">
        <title>Phylogenomic reconstructions and comparative analyses of Kickxellomycotina fungi.</title>
        <authorList>
            <person name="Reynolds N.K."/>
            <person name="Stajich J.E."/>
            <person name="Barry K."/>
            <person name="Grigoriev I.V."/>
            <person name="Crous P."/>
            <person name="Smith M.E."/>
        </authorList>
    </citation>
    <scope>NUCLEOTIDE SEQUENCE</scope>
    <source>
        <strain evidence="12">RSA 1196</strain>
    </source>
</reference>
<evidence type="ECO:0000256" key="10">
    <source>
        <dbReference type="SAM" id="MobiDB-lite"/>
    </source>
</evidence>
<organism evidence="12 13">
    <name type="scientific">Dispira parvispora</name>
    <dbReference type="NCBI Taxonomy" id="1520584"/>
    <lineage>
        <taxon>Eukaryota</taxon>
        <taxon>Fungi</taxon>
        <taxon>Fungi incertae sedis</taxon>
        <taxon>Zoopagomycota</taxon>
        <taxon>Kickxellomycotina</taxon>
        <taxon>Dimargaritomycetes</taxon>
        <taxon>Dimargaritales</taxon>
        <taxon>Dimargaritaceae</taxon>
        <taxon>Dispira</taxon>
    </lineage>
</organism>
<comment type="function">
    <text evidence="9">Sterol O-acyltransferase that catalyzes the formation of stery esters.</text>
</comment>
<dbReference type="AlphaFoldDB" id="A0A9W8AUZ2"/>
<proteinExistence type="inferred from homology"/>
<evidence type="ECO:0000313" key="12">
    <source>
        <dbReference type="EMBL" id="KAJ1964683.1"/>
    </source>
</evidence>
<keyword evidence="6 11" id="KW-1133">Transmembrane helix</keyword>
<evidence type="ECO:0000256" key="3">
    <source>
        <dbReference type="ARBA" id="ARBA00022679"/>
    </source>
</evidence>
<gene>
    <name evidence="12" type="primary">ARE2</name>
    <name evidence="12" type="ORF">IWQ62_002864</name>
</gene>
<feature type="transmembrane region" description="Helical" evidence="11">
    <location>
        <begin position="406"/>
        <end position="433"/>
    </location>
</feature>
<name>A0A9W8AUZ2_9FUNG</name>
<dbReference type="GO" id="GO:0008204">
    <property type="term" value="P:ergosterol metabolic process"/>
    <property type="evidence" value="ECO:0007669"/>
    <property type="project" value="TreeGrafter"/>
</dbReference>
<evidence type="ECO:0000256" key="8">
    <source>
        <dbReference type="ARBA" id="ARBA00023315"/>
    </source>
</evidence>
<evidence type="ECO:0000256" key="1">
    <source>
        <dbReference type="ARBA" id="ARBA00004477"/>
    </source>
</evidence>
<feature type="compositionally biased region" description="Polar residues" evidence="10">
    <location>
        <begin position="1"/>
        <end position="25"/>
    </location>
</feature>
<dbReference type="OrthoDB" id="10039049at2759"/>
<dbReference type="InterPro" id="IPR004299">
    <property type="entry name" value="MBOAT_fam"/>
</dbReference>
<keyword evidence="8" id="KW-0012">Acyltransferase</keyword>
<evidence type="ECO:0000256" key="5">
    <source>
        <dbReference type="ARBA" id="ARBA00022824"/>
    </source>
</evidence>
<dbReference type="PANTHER" id="PTHR10408">
    <property type="entry name" value="STEROL O-ACYLTRANSFERASE"/>
    <property type="match status" value="1"/>
</dbReference>
<feature type="region of interest" description="Disordered" evidence="10">
    <location>
        <begin position="277"/>
        <end position="305"/>
    </location>
</feature>
<keyword evidence="3" id="KW-0808">Transferase</keyword>
<dbReference type="InterPro" id="IPR014371">
    <property type="entry name" value="Oat_ACAT_DAG_ARE"/>
</dbReference>
<evidence type="ECO:0000313" key="13">
    <source>
        <dbReference type="Proteomes" id="UP001150925"/>
    </source>
</evidence>
<accession>A0A9W8AUZ2</accession>
<comment type="similarity">
    <text evidence="2">Belongs to the membrane-bound acyltransferase family. Sterol o-acyltransferase subfamily.</text>
</comment>
<keyword evidence="5" id="KW-0256">Endoplasmic reticulum</keyword>